<dbReference type="AlphaFoldDB" id="A0A318DYD7"/>
<name>A0A318DYD7_9FIRM</name>
<sequence length="224" mass="25971">MSFTKTILSIFIIVTLIFTAAAAVNAEEVQRSPRFNINGITGDDFIGQAGILYPFRNREDSLWYTDFRYRMSADEVDEWNLGLGYRYKLDNAENHIAGAYLFRDRREEYGYDWNMWTVGGEILTDQWDFRLNGYITEDEVLSAPELDEVEVKDRRLVYKEGAYASMNGLDIEVGKRFTKAEGIFSDVGIYAKLYRFFESSTETMTGRQLRVDKQFGERNKLPGI</sequence>
<dbReference type="RefSeq" id="WP_110301333.1">
    <property type="nucleotide sequence ID" value="NZ_QICM01000056.1"/>
</dbReference>
<evidence type="ECO:0000256" key="1">
    <source>
        <dbReference type="SAM" id="SignalP"/>
    </source>
</evidence>
<evidence type="ECO:0000313" key="3">
    <source>
        <dbReference type="EMBL" id="PXV60203.1"/>
    </source>
</evidence>
<feature type="signal peptide" evidence="1">
    <location>
        <begin position="1"/>
        <end position="26"/>
    </location>
</feature>
<protein>
    <submittedName>
        <fullName evidence="3">Inverse autotransporter-like protein with beta domain</fullName>
    </submittedName>
</protein>
<accession>A0A318DYD7</accession>
<evidence type="ECO:0000313" key="4">
    <source>
        <dbReference type="Proteomes" id="UP000247389"/>
    </source>
</evidence>
<dbReference type="InterPro" id="IPR024519">
    <property type="entry name" value="IAT_beta"/>
</dbReference>
<feature type="chain" id="PRO_5038873829" evidence="1">
    <location>
        <begin position="27"/>
        <end position="224"/>
    </location>
</feature>
<gene>
    <name evidence="3" type="ORF">C8C78_1562</name>
</gene>
<keyword evidence="1" id="KW-0732">Signal</keyword>
<feature type="domain" description="Inverse autotransporter beta-domain" evidence="2">
    <location>
        <begin position="48"/>
        <end position="150"/>
    </location>
</feature>
<dbReference type="InterPro" id="IPR038177">
    <property type="entry name" value="IAT_beta_sf"/>
</dbReference>
<reference evidence="3 4" key="1">
    <citation type="submission" date="2018-04" db="EMBL/GenBank/DDBJ databases">
        <title>Subsurface microbial communities from deep shales in Ohio and West Virginia, USA.</title>
        <authorList>
            <person name="Wrighton K."/>
        </authorList>
    </citation>
    <scope>NUCLEOTIDE SEQUENCE [LARGE SCALE GENOMIC DNA]</scope>
    <source>
        <strain evidence="3 4">MSL28</strain>
    </source>
</reference>
<organism evidence="3 4">
    <name type="scientific">Halanaerobium congolense</name>
    <dbReference type="NCBI Taxonomy" id="54121"/>
    <lineage>
        <taxon>Bacteria</taxon>
        <taxon>Bacillati</taxon>
        <taxon>Bacillota</taxon>
        <taxon>Clostridia</taxon>
        <taxon>Halanaerobiales</taxon>
        <taxon>Halanaerobiaceae</taxon>
        <taxon>Halanaerobium</taxon>
    </lineage>
</organism>
<dbReference type="Proteomes" id="UP000247389">
    <property type="component" value="Unassembled WGS sequence"/>
</dbReference>
<dbReference type="Pfam" id="PF11924">
    <property type="entry name" value="IAT_beta"/>
    <property type="match status" value="1"/>
</dbReference>
<dbReference type="EMBL" id="QICM01000056">
    <property type="protein sequence ID" value="PXV60203.1"/>
    <property type="molecule type" value="Genomic_DNA"/>
</dbReference>
<evidence type="ECO:0000259" key="2">
    <source>
        <dbReference type="Pfam" id="PF11924"/>
    </source>
</evidence>
<comment type="caution">
    <text evidence="3">The sequence shown here is derived from an EMBL/GenBank/DDBJ whole genome shotgun (WGS) entry which is preliminary data.</text>
</comment>
<proteinExistence type="predicted"/>
<dbReference type="Gene3D" id="2.40.160.160">
    <property type="entry name" value="Inverse autotransporter, beta-domain"/>
    <property type="match status" value="1"/>
</dbReference>